<protein>
    <submittedName>
        <fullName evidence="1">OsmC family protein</fullName>
    </submittedName>
</protein>
<dbReference type="Pfam" id="PF02566">
    <property type="entry name" value="OsmC"/>
    <property type="match status" value="1"/>
</dbReference>
<sequence length="135" mass="14954">MTITVTRDRSGKMKHRIAVNQHEIIADEPVANGGDDLGPNPHDLYDSALGACKAMTVLWYANRKQIPVEDIEVTVERDASEERQGVYRLATTMKLGGPLSEEQRQELLNVAKKCPVHKLMAQVTTEITTELVADA</sequence>
<organism evidence="1 2">
    <name type="scientific">Roseateles agri</name>
    <dbReference type="NCBI Taxonomy" id="3098619"/>
    <lineage>
        <taxon>Bacteria</taxon>
        <taxon>Pseudomonadati</taxon>
        <taxon>Pseudomonadota</taxon>
        <taxon>Betaproteobacteria</taxon>
        <taxon>Burkholderiales</taxon>
        <taxon>Sphaerotilaceae</taxon>
        <taxon>Roseateles</taxon>
    </lineage>
</organism>
<dbReference type="PANTHER" id="PTHR39624">
    <property type="entry name" value="PROTEIN INVOLVED IN RIMO-MEDIATED BETA-METHYLTHIOLATION OF RIBOSOMAL PROTEIN S12 YCAO"/>
    <property type="match status" value="1"/>
</dbReference>
<dbReference type="InterPro" id="IPR036102">
    <property type="entry name" value="OsmC/Ohrsf"/>
</dbReference>
<dbReference type="RefSeq" id="WP_320423595.1">
    <property type="nucleotide sequence ID" value="NZ_JAXCLA010000004.1"/>
</dbReference>
<dbReference type="InterPro" id="IPR003718">
    <property type="entry name" value="OsmC/Ohr_fam"/>
</dbReference>
<comment type="caution">
    <text evidence="1">The sequence shown here is derived from an EMBL/GenBank/DDBJ whole genome shotgun (WGS) entry which is preliminary data.</text>
</comment>
<proteinExistence type="predicted"/>
<dbReference type="EMBL" id="JAXCLA010000004">
    <property type="protein sequence ID" value="MDY0745701.1"/>
    <property type="molecule type" value="Genomic_DNA"/>
</dbReference>
<name>A0ABU5DHD6_9BURK</name>
<dbReference type="SUPFAM" id="SSF82784">
    <property type="entry name" value="OsmC-like"/>
    <property type="match status" value="1"/>
</dbReference>
<evidence type="ECO:0000313" key="2">
    <source>
        <dbReference type="Proteomes" id="UP001285263"/>
    </source>
</evidence>
<accession>A0ABU5DHD6</accession>
<reference evidence="1 2" key="1">
    <citation type="submission" date="2023-11" db="EMBL/GenBank/DDBJ databases">
        <title>Paucibacter sp. nov., isolated from fresh soil in Korea.</title>
        <authorList>
            <person name="Le N.T.T."/>
        </authorList>
    </citation>
    <scope>NUCLEOTIDE SEQUENCE [LARGE SCALE GENOMIC DNA]</scope>
    <source>
        <strain evidence="1 2">R3-3</strain>
    </source>
</reference>
<dbReference type="PANTHER" id="PTHR39624:SF2">
    <property type="entry name" value="OSMC-LIKE PROTEIN"/>
    <property type="match status" value="1"/>
</dbReference>
<gene>
    <name evidence="1" type="ORF">SNE35_14370</name>
</gene>
<dbReference type="InterPro" id="IPR015946">
    <property type="entry name" value="KH_dom-like_a/b"/>
</dbReference>
<keyword evidence="2" id="KW-1185">Reference proteome</keyword>
<dbReference type="Proteomes" id="UP001285263">
    <property type="component" value="Unassembled WGS sequence"/>
</dbReference>
<evidence type="ECO:0000313" key="1">
    <source>
        <dbReference type="EMBL" id="MDY0745701.1"/>
    </source>
</evidence>
<dbReference type="Gene3D" id="3.30.300.20">
    <property type="match status" value="1"/>
</dbReference>